<dbReference type="SUPFAM" id="SSF75420">
    <property type="entry name" value="YhbC-like, N-terminal domain"/>
    <property type="match status" value="1"/>
</dbReference>
<proteinExistence type="inferred from homology"/>
<evidence type="ECO:0000313" key="7">
    <source>
        <dbReference type="Proteomes" id="UP000544872"/>
    </source>
</evidence>
<evidence type="ECO:0000256" key="2">
    <source>
        <dbReference type="ARBA" id="ARBA00022517"/>
    </source>
</evidence>
<dbReference type="InterPro" id="IPR036847">
    <property type="entry name" value="RimP_C_sf"/>
</dbReference>
<dbReference type="InterPro" id="IPR028998">
    <property type="entry name" value="RimP_C"/>
</dbReference>
<dbReference type="Pfam" id="PF17384">
    <property type="entry name" value="DUF150_C"/>
    <property type="match status" value="1"/>
</dbReference>
<evidence type="ECO:0000256" key="3">
    <source>
        <dbReference type="HAMAP-Rule" id="MF_01077"/>
    </source>
</evidence>
<dbReference type="NCBIfam" id="NF000932">
    <property type="entry name" value="PRK00092.2-5"/>
    <property type="match status" value="1"/>
</dbReference>
<dbReference type="EMBL" id="JACIIX010000003">
    <property type="protein sequence ID" value="MBB6209919.1"/>
    <property type="molecule type" value="Genomic_DNA"/>
</dbReference>
<feature type="domain" description="Ribosome maturation factor RimP N-terminal" evidence="4">
    <location>
        <begin position="10"/>
        <end position="83"/>
    </location>
</feature>
<evidence type="ECO:0000256" key="1">
    <source>
        <dbReference type="ARBA" id="ARBA00022490"/>
    </source>
</evidence>
<keyword evidence="1 3" id="KW-0963">Cytoplasm</keyword>
<gene>
    <name evidence="3" type="primary">rimP</name>
    <name evidence="6" type="ORF">FHS48_001327</name>
</gene>
<dbReference type="SUPFAM" id="SSF74942">
    <property type="entry name" value="YhbC-like, C-terminal domain"/>
    <property type="match status" value="1"/>
</dbReference>
<dbReference type="CDD" id="cd01734">
    <property type="entry name" value="YlxS_C"/>
    <property type="match status" value="1"/>
</dbReference>
<organism evidence="6 7">
    <name type="scientific">Novispirillum itersonii</name>
    <name type="common">Aquaspirillum itersonii</name>
    <dbReference type="NCBI Taxonomy" id="189"/>
    <lineage>
        <taxon>Bacteria</taxon>
        <taxon>Pseudomonadati</taxon>
        <taxon>Pseudomonadota</taxon>
        <taxon>Alphaproteobacteria</taxon>
        <taxon>Rhodospirillales</taxon>
        <taxon>Novispirillaceae</taxon>
        <taxon>Novispirillum</taxon>
    </lineage>
</organism>
<dbReference type="PANTHER" id="PTHR33867">
    <property type="entry name" value="RIBOSOME MATURATION FACTOR RIMP"/>
    <property type="match status" value="1"/>
</dbReference>
<dbReference type="AlphaFoldDB" id="A0A7W9ZH07"/>
<dbReference type="HAMAP" id="MF_01077">
    <property type="entry name" value="RimP"/>
    <property type="match status" value="1"/>
</dbReference>
<dbReference type="PANTHER" id="PTHR33867:SF1">
    <property type="entry name" value="RIBOSOME MATURATION FACTOR RIMP"/>
    <property type="match status" value="1"/>
</dbReference>
<dbReference type="Gene3D" id="3.30.300.70">
    <property type="entry name" value="RimP-like superfamily, N-terminal"/>
    <property type="match status" value="1"/>
</dbReference>
<comment type="caution">
    <text evidence="6">The sequence shown here is derived from an EMBL/GenBank/DDBJ whole genome shotgun (WGS) entry which is preliminary data.</text>
</comment>
<sequence length="166" mass="18059">MDLTERLAAIVEPTISDMGYDLVRVLIQGAKHLTVQIMADRKDGAPMTVDDCADISRAVSALLDVEDPISGAYNLEVSSPGIDRPLTRAKDYVTWAGFDVKIETKVLLDGRKRFSGKLMGLDEAGTAVQVHGEDGQWSIPLEAVWKAKLVLTDALIDHVTRSLPDA</sequence>
<keyword evidence="7" id="KW-1185">Reference proteome</keyword>
<evidence type="ECO:0000259" key="5">
    <source>
        <dbReference type="Pfam" id="PF17384"/>
    </source>
</evidence>
<reference evidence="6 7" key="1">
    <citation type="submission" date="2020-08" db="EMBL/GenBank/DDBJ databases">
        <title>Genomic Encyclopedia of Type Strains, Phase IV (KMG-IV): sequencing the most valuable type-strain genomes for metagenomic binning, comparative biology and taxonomic classification.</title>
        <authorList>
            <person name="Goeker M."/>
        </authorList>
    </citation>
    <scope>NUCLEOTIDE SEQUENCE [LARGE SCALE GENOMIC DNA]</scope>
    <source>
        <strain evidence="6 7">DSM 11590</strain>
    </source>
</reference>
<dbReference type="InterPro" id="IPR028989">
    <property type="entry name" value="RimP_N"/>
</dbReference>
<comment type="subcellular location">
    <subcellularLocation>
        <location evidence="3">Cytoplasm</location>
    </subcellularLocation>
</comment>
<evidence type="ECO:0000259" key="4">
    <source>
        <dbReference type="Pfam" id="PF02576"/>
    </source>
</evidence>
<dbReference type="Pfam" id="PF02576">
    <property type="entry name" value="RimP_N"/>
    <property type="match status" value="1"/>
</dbReference>
<evidence type="ECO:0000313" key="6">
    <source>
        <dbReference type="EMBL" id="MBB6209919.1"/>
    </source>
</evidence>
<dbReference type="InterPro" id="IPR003728">
    <property type="entry name" value="Ribosome_maturation_RimP"/>
</dbReference>
<comment type="similarity">
    <text evidence="3">Belongs to the RimP family.</text>
</comment>
<dbReference type="GO" id="GO:0000028">
    <property type="term" value="P:ribosomal small subunit assembly"/>
    <property type="evidence" value="ECO:0007669"/>
    <property type="project" value="TreeGrafter"/>
</dbReference>
<dbReference type="FunFam" id="3.30.300.70:FF:000001">
    <property type="entry name" value="Ribosome maturation factor RimP"/>
    <property type="match status" value="1"/>
</dbReference>
<protein>
    <recommendedName>
        <fullName evidence="3">Ribosome maturation factor RimP</fullName>
    </recommendedName>
</protein>
<keyword evidence="2 3" id="KW-0690">Ribosome biogenesis</keyword>
<dbReference type="GO" id="GO:0006412">
    <property type="term" value="P:translation"/>
    <property type="evidence" value="ECO:0007669"/>
    <property type="project" value="TreeGrafter"/>
</dbReference>
<comment type="function">
    <text evidence="3">Required for maturation of 30S ribosomal subunits.</text>
</comment>
<accession>A0A7W9ZH07</accession>
<dbReference type="GO" id="GO:0005829">
    <property type="term" value="C:cytosol"/>
    <property type="evidence" value="ECO:0007669"/>
    <property type="project" value="TreeGrafter"/>
</dbReference>
<dbReference type="InterPro" id="IPR035956">
    <property type="entry name" value="RimP_N_sf"/>
</dbReference>
<name>A0A7W9ZH07_NOVIT</name>
<dbReference type="Proteomes" id="UP000544872">
    <property type="component" value="Unassembled WGS sequence"/>
</dbReference>
<feature type="domain" description="Ribosome maturation factor RimP C-terminal" evidence="5">
    <location>
        <begin position="86"/>
        <end position="152"/>
    </location>
</feature>